<proteinExistence type="predicted"/>
<feature type="domain" description="PASTA" evidence="14">
    <location>
        <begin position="399"/>
        <end position="465"/>
    </location>
</feature>
<feature type="region of interest" description="Disordered" evidence="11">
    <location>
        <begin position="570"/>
        <end position="663"/>
    </location>
</feature>
<evidence type="ECO:0000313" key="16">
    <source>
        <dbReference type="Proteomes" id="UP001183817"/>
    </source>
</evidence>
<feature type="compositionally biased region" description="Polar residues" evidence="11">
    <location>
        <begin position="582"/>
        <end position="594"/>
    </location>
</feature>
<comment type="caution">
    <text evidence="15">The sequence shown here is derived from an EMBL/GenBank/DDBJ whole genome shotgun (WGS) entry which is preliminary data.</text>
</comment>
<sequence length="663" mass="70827">MTEERILNGRYVVRELIGRGGMADVHLGVDQILGRKVAIKLLRAEMARDPMVQARFRREAKAVAGLNHPNIVSVFDTGEEKQEFSGSTVELPFIVMEYVRGRTLRDLIKSGEMTTELAIKYVLGVLEALSHSHSMGIVHRDIKPANIMVTERDDLKVMDFGIARALADSSSTMTQTQTVVGTAQYLSPEQARGEAVDARTDLYSTGCLLYEMFTGRPPFTGDSPVAVAYQHVGEYAPAPSTLVQDLDPIFDAVVLKALAKDREDRYADATGFAAALNNARQGIALAPEELTAPMPQSQANGGNLASVAPFAAPAAAFPPSSPDSAAAISVNQTGYLEPVGRDDHWETPPIWEQNLQRELNEHRARSKRNWTVAISLVLVLALAVSGLFFFNWMRAEAERNAPVAIPALGEMTQEKAEATLTQLQLVPKVEPVFDDKIDSGLVVESDPAASREVRKGTTVRLMVSKGPEARVLPESLAGQSEAGARQVLQDLGYEIGMVSRVNHPSIPSDWLVNTEPKLGKKVKVGTKIDLVTSTGMVNVPQLINLTVPEATKLLEDPDIGLGITTTEEATAAAEPGTIIDQLPTSGSPTPQGGTVSVVVAVKPEEPTPSDPATKSPSTPGESTGSTPTPTPTETSSKGKGNGNGKGQGQDQGLPLPVLPVPSP</sequence>
<dbReference type="RefSeq" id="WP_310290185.1">
    <property type="nucleotide sequence ID" value="NZ_BAAAWO010000001.1"/>
</dbReference>
<evidence type="ECO:0000313" key="15">
    <source>
        <dbReference type="EMBL" id="MDR7358391.1"/>
    </source>
</evidence>
<dbReference type="Gene3D" id="3.30.10.20">
    <property type="match status" value="3"/>
</dbReference>
<name>A0ABU2BJH2_9MICC</name>
<dbReference type="PROSITE" id="PS51178">
    <property type="entry name" value="PASTA"/>
    <property type="match status" value="2"/>
</dbReference>
<dbReference type="PROSITE" id="PS00108">
    <property type="entry name" value="PROTEIN_KINASE_ST"/>
    <property type="match status" value="1"/>
</dbReference>
<evidence type="ECO:0000256" key="10">
    <source>
        <dbReference type="PROSITE-ProRule" id="PRU10141"/>
    </source>
</evidence>
<evidence type="ECO:0000256" key="1">
    <source>
        <dbReference type="ARBA" id="ARBA00012513"/>
    </source>
</evidence>
<dbReference type="Pfam" id="PF00069">
    <property type="entry name" value="Pkinase"/>
    <property type="match status" value="1"/>
</dbReference>
<dbReference type="GO" id="GO:0004674">
    <property type="term" value="F:protein serine/threonine kinase activity"/>
    <property type="evidence" value="ECO:0007669"/>
    <property type="project" value="UniProtKB-EC"/>
</dbReference>
<keyword evidence="4" id="KW-0677">Repeat</keyword>
<keyword evidence="3 15" id="KW-0808">Transferase</keyword>
<evidence type="ECO:0000256" key="2">
    <source>
        <dbReference type="ARBA" id="ARBA00022527"/>
    </source>
</evidence>
<evidence type="ECO:0000256" key="4">
    <source>
        <dbReference type="ARBA" id="ARBA00022737"/>
    </source>
</evidence>
<keyword evidence="7 10" id="KW-0067">ATP-binding</keyword>
<accession>A0ABU2BJH2</accession>
<dbReference type="SUPFAM" id="SSF56112">
    <property type="entry name" value="Protein kinase-like (PK-like)"/>
    <property type="match status" value="1"/>
</dbReference>
<dbReference type="InterPro" id="IPR011009">
    <property type="entry name" value="Kinase-like_dom_sf"/>
</dbReference>
<dbReference type="InterPro" id="IPR008271">
    <property type="entry name" value="Ser/Thr_kinase_AS"/>
</dbReference>
<dbReference type="CDD" id="cd14014">
    <property type="entry name" value="STKc_PknB_like"/>
    <property type="match status" value="1"/>
</dbReference>
<dbReference type="SMART" id="SM00220">
    <property type="entry name" value="S_TKc"/>
    <property type="match status" value="1"/>
</dbReference>
<dbReference type="CDD" id="cd06577">
    <property type="entry name" value="PASTA_pknB"/>
    <property type="match status" value="3"/>
</dbReference>
<keyword evidence="12" id="KW-1133">Transmembrane helix</keyword>
<dbReference type="Gene3D" id="1.10.510.10">
    <property type="entry name" value="Transferase(Phosphotransferase) domain 1"/>
    <property type="match status" value="1"/>
</dbReference>
<gene>
    <name evidence="15" type="ORF">J2S64_002082</name>
</gene>
<dbReference type="Pfam" id="PF03793">
    <property type="entry name" value="PASTA"/>
    <property type="match status" value="2"/>
</dbReference>
<keyword evidence="5 10" id="KW-0547">Nucleotide-binding</keyword>
<keyword evidence="12" id="KW-0472">Membrane</keyword>
<evidence type="ECO:0000256" key="7">
    <source>
        <dbReference type="ARBA" id="ARBA00022840"/>
    </source>
</evidence>
<evidence type="ECO:0000256" key="5">
    <source>
        <dbReference type="ARBA" id="ARBA00022741"/>
    </source>
</evidence>
<dbReference type="InterPro" id="IPR000719">
    <property type="entry name" value="Prot_kinase_dom"/>
</dbReference>
<dbReference type="EC" id="2.7.11.1" evidence="1"/>
<evidence type="ECO:0000259" key="14">
    <source>
        <dbReference type="PROSITE" id="PS51178"/>
    </source>
</evidence>
<comment type="catalytic activity">
    <reaction evidence="8">
        <text>L-threonyl-[protein] + ATP = O-phospho-L-threonyl-[protein] + ADP + H(+)</text>
        <dbReference type="Rhea" id="RHEA:46608"/>
        <dbReference type="Rhea" id="RHEA-COMP:11060"/>
        <dbReference type="Rhea" id="RHEA-COMP:11605"/>
        <dbReference type="ChEBI" id="CHEBI:15378"/>
        <dbReference type="ChEBI" id="CHEBI:30013"/>
        <dbReference type="ChEBI" id="CHEBI:30616"/>
        <dbReference type="ChEBI" id="CHEBI:61977"/>
        <dbReference type="ChEBI" id="CHEBI:456216"/>
        <dbReference type="EC" id="2.7.11.1"/>
    </reaction>
</comment>
<dbReference type="PANTHER" id="PTHR43289">
    <property type="entry name" value="MITOGEN-ACTIVATED PROTEIN KINASE KINASE KINASE 20-RELATED"/>
    <property type="match status" value="1"/>
</dbReference>
<feature type="domain" description="PASTA" evidence="14">
    <location>
        <begin position="532"/>
        <end position="601"/>
    </location>
</feature>
<dbReference type="EMBL" id="JAVDYI010000001">
    <property type="protein sequence ID" value="MDR7358391.1"/>
    <property type="molecule type" value="Genomic_DNA"/>
</dbReference>
<dbReference type="PROSITE" id="PS00107">
    <property type="entry name" value="PROTEIN_KINASE_ATP"/>
    <property type="match status" value="1"/>
</dbReference>
<feature type="compositionally biased region" description="Low complexity" evidence="11">
    <location>
        <begin position="613"/>
        <end position="638"/>
    </location>
</feature>
<reference evidence="15 16" key="1">
    <citation type="submission" date="2023-07" db="EMBL/GenBank/DDBJ databases">
        <title>Sequencing the genomes of 1000 actinobacteria strains.</title>
        <authorList>
            <person name="Klenk H.-P."/>
        </authorList>
    </citation>
    <scope>NUCLEOTIDE SEQUENCE [LARGE SCALE GENOMIC DNA]</scope>
    <source>
        <strain evidence="15 16">DSM 20167</strain>
    </source>
</reference>
<keyword evidence="6 15" id="KW-0418">Kinase</keyword>
<dbReference type="SMART" id="SM00740">
    <property type="entry name" value="PASTA"/>
    <property type="match status" value="3"/>
</dbReference>
<dbReference type="PANTHER" id="PTHR43289:SF6">
    <property type="entry name" value="SERINE_THREONINE-PROTEIN KINASE NEKL-3"/>
    <property type="match status" value="1"/>
</dbReference>
<dbReference type="InterPro" id="IPR005543">
    <property type="entry name" value="PASTA_dom"/>
</dbReference>
<dbReference type="NCBIfam" id="NF033483">
    <property type="entry name" value="PknB_PASTA_kin"/>
    <property type="match status" value="1"/>
</dbReference>
<evidence type="ECO:0000256" key="6">
    <source>
        <dbReference type="ARBA" id="ARBA00022777"/>
    </source>
</evidence>
<dbReference type="Gene3D" id="3.30.200.20">
    <property type="entry name" value="Phosphorylase Kinase, domain 1"/>
    <property type="match status" value="1"/>
</dbReference>
<keyword evidence="16" id="KW-1185">Reference proteome</keyword>
<dbReference type="InterPro" id="IPR017441">
    <property type="entry name" value="Protein_kinase_ATP_BS"/>
</dbReference>
<dbReference type="Proteomes" id="UP001183817">
    <property type="component" value="Unassembled WGS sequence"/>
</dbReference>
<feature type="binding site" evidence="10">
    <location>
        <position position="40"/>
    </location>
    <ligand>
        <name>ATP</name>
        <dbReference type="ChEBI" id="CHEBI:30616"/>
    </ligand>
</feature>
<dbReference type="PROSITE" id="PS50011">
    <property type="entry name" value="PROTEIN_KINASE_DOM"/>
    <property type="match status" value="1"/>
</dbReference>
<organism evidence="15 16">
    <name type="scientific">Paeniglutamicibacter sulfureus</name>
    <dbReference type="NCBI Taxonomy" id="43666"/>
    <lineage>
        <taxon>Bacteria</taxon>
        <taxon>Bacillati</taxon>
        <taxon>Actinomycetota</taxon>
        <taxon>Actinomycetes</taxon>
        <taxon>Micrococcales</taxon>
        <taxon>Micrococcaceae</taxon>
        <taxon>Paeniglutamicibacter</taxon>
    </lineage>
</organism>
<feature type="domain" description="Protein kinase" evidence="13">
    <location>
        <begin position="11"/>
        <end position="277"/>
    </location>
</feature>
<keyword evidence="12" id="KW-0812">Transmembrane</keyword>
<evidence type="ECO:0000256" key="12">
    <source>
        <dbReference type="SAM" id="Phobius"/>
    </source>
</evidence>
<feature type="compositionally biased region" description="Gly residues" evidence="11">
    <location>
        <begin position="639"/>
        <end position="649"/>
    </location>
</feature>
<evidence type="ECO:0000256" key="11">
    <source>
        <dbReference type="SAM" id="MobiDB-lite"/>
    </source>
</evidence>
<evidence type="ECO:0000259" key="13">
    <source>
        <dbReference type="PROSITE" id="PS50011"/>
    </source>
</evidence>
<evidence type="ECO:0000256" key="8">
    <source>
        <dbReference type="ARBA" id="ARBA00047899"/>
    </source>
</evidence>
<evidence type="ECO:0000256" key="9">
    <source>
        <dbReference type="ARBA" id="ARBA00048679"/>
    </source>
</evidence>
<keyword evidence="2" id="KW-0723">Serine/threonine-protein kinase</keyword>
<feature type="transmembrane region" description="Helical" evidence="12">
    <location>
        <begin position="370"/>
        <end position="390"/>
    </location>
</feature>
<evidence type="ECO:0000256" key="3">
    <source>
        <dbReference type="ARBA" id="ARBA00022679"/>
    </source>
</evidence>
<protein>
    <recommendedName>
        <fullName evidence="1">non-specific serine/threonine protein kinase</fullName>
        <ecNumber evidence="1">2.7.11.1</ecNumber>
    </recommendedName>
</protein>
<comment type="catalytic activity">
    <reaction evidence="9">
        <text>L-seryl-[protein] + ATP = O-phospho-L-seryl-[protein] + ADP + H(+)</text>
        <dbReference type="Rhea" id="RHEA:17989"/>
        <dbReference type="Rhea" id="RHEA-COMP:9863"/>
        <dbReference type="Rhea" id="RHEA-COMP:11604"/>
        <dbReference type="ChEBI" id="CHEBI:15378"/>
        <dbReference type="ChEBI" id="CHEBI:29999"/>
        <dbReference type="ChEBI" id="CHEBI:30616"/>
        <dbReference type="ChEBI" id="CHEBI:83421"/>
        <dbReference type="ChEBI" id="CHEBI:456216"/>
        <dbReference type="EC" id="2.7.11.1"/>
    </reaction>
</comment>